<comment type="caution">
    <text evidence="1">The sequence shown here is derived from an EMBL/GenBank/DDBJ whole genome shotgun (WGS) entry which is preliminary data.</text>
</comment>
<evidence type="ECO:0000313" key="1">
    <source>
        <dbReference type="EMBL" id="GGC70544.1"/>
    </source>
</evidence>
<dbReference type="AlphaFoldDB" id="A0A916XFZ6"/>
<reference evidence="1" key="2">
    <citation type="submission" date="2020-09" db="EMBL/GenBank/DDBJ databases">
        <authorList>
            <person name="Sun Q."/>
            <person name="Zhou Y."/>
        </authorList>
    </citation>
    <scope>NUCLEOTIDE SEQUENCE</scope>
    <source>
        <strain evidence="1">CGMCC 1.12919</strain>
    </source>
</reference>
<dbReference type="EMBL" id="BMGG01000005">
    <property type="protein sequence ID" value="GGC70544.1"/>
    <property type="molecule type" value="Genomic_DNA"/>
</dbReference>
<organism evidence="1 2">
    <name type="scientific">Chelatococcus reniformis</name>
    <dbReference type="NCBI Taxonomy" id="1494448"/>
    <lineage>
        <taxon>Bacteria</taxon>
        <taxon>Pseudomonadati</taxon>
        <taxon>Pseudomonadota</taxon>
        <taxon>Alphaproteobacteria</taxon>
        <taxon>Hyphomicrobiales</taxon>
        <taxon>Chelatococcaceae</taxon>
        <taxon>Chelatococcus</taxon>
    </lineage>
</organism>
<evidence type="ECO:0000313" key="2">
    <source>
        <dbReference type="Proteomes" id="UP000637002"/>
    </source>
</evidence>
<accession>A0A916XFZ6</accession>
<sequence>MLGSFLRGRPKAPIVPVDRVQPPAPPLTEFEAAVAQLWPHYDTVEMARILEAPESRVANALGLAREHQRRLAPKD</sequence>
<keyword evidence="2" id="KW-1185">Reference proteome</keyword>
<dbReference type="Proteomes" id="UP000637002">
    <property type="component" value="Unassembled WGS sequence"/>
</dbReference>
<protein>
    <submittedName>
        <fullName evidence="1">Uncharacterized protein</fullName>
    </submittedName>
</protein>
<reference evidence="1" key="1">
    <citation type="journal article" date="2014" name="Int. J. Syst. Evol. Microbiol.">
        <title>Complete genome sequence of Corynebacterium casei LMG S-19264T (=DSM 44701T), isolated from a smear-ripened cheese.</title>
        <authorList>
            <consortium name="US DOE Joint Genome Institute (JGI-PGF)"/>
            <person name="Walter F."/>
            <person name="Albersmeier A."/>
            <person name="Kalinowski J."/>
            <person name="Ruckert C."/>
        </authorList>
    </citation>
    <scope>NUCLEOTIDE SEQUENCE</scope>
    <source>
        <strain evidence="1">CGMCC 1.12919</strain>
    </source>
</reference>
<gene>
    <name evidence="1" type="ORF">GCM10010994_31360</name>
</gene>
<proteinExistence type="predicted"/>
<name>A0A916XFZ6_9HYPH</name>